<dbReference type="EMBL" id="CADCTV010000782">
    <property type="protein sequence ID" value="CAA9360911.1"/>
    <property type="molecule type" value="Genomic_DNA"/>
</dbReference>
<feature type="region of interest" description="Disordered" evidence="1">
    <location>
        <begin position="1"/>
        <end position="96"/>
    </location>
</feature>
<sequence length="271" mass="28875">ERTAGGAARRARRPRHRHLRRRASAQAGHLERGRGAGGLHHRQRHLPRARPRGRAGGHAGRLFADLDRRRAGGADGRADHRRARGHVPPLGGRVRLPARGVRAPSRIPVRLDGAAGDPPLGAGRHRHDLRRVRRADVRLRARVGAVGGGGRHPAAGAGQHPLGEVGIDRAEPEHGRQGDRHRGAGLRGVPAGRRGRRRAGQPQRPGAHLVGGLRPGAGVGDVGVRRLGGPHLHGRRSEGPGTHHAAGHHRRGAGGGGHLPDDRRRLPVRDD</sequence>
<feature type="compositionally biased region" description="Basic residues" evidence="1">
    <location>
        <begin position="39"/>
        <end position="55"/>
    </location>
</feature>
<feature type="non-terminal residue" evidence="2">
    <location>
        <position position="271"/>
    </location>
</feature>
<feature type="compositionally biased region" description="Basic residues" evidence="1">
    <location>
        <begin position="9"/>
        <end position="23"/>
    </location>
</feature>
<dbReference type="AlphaFoldDB" id="A0A6J4MIY0"/>
<evidence type="ECO:0000313" key="2">
    <source>
        <dbReference type="EMBL" id="CAA9360911.1"/>
    </source>
</evidence>
<accession>A0A6J4MIY0</accession>
<feature type="region of interest" description="Disordered" evidence="1">
    <location>
        <begin position="145"/>
        <end position="271"/>
    </location>
</feature>
<reference evidence="2" key="1">
    <citation type="submission" date="2020-02" db="EMBL/GenBank/DDBJ databases">
        <authorList>
            <person name="Meier V. D."/>
        </authorList>
    </citation>
    <scope>NUCLEOTIDE SEQUENCE</scope>
    <source>
        <strain evidence="2">AVDCRST_MAG89</strain>
    </source>
</reference>
<name>A0A6J4MIY0_9BACT</name>
<feature type="compositionally biased region" description="Basic and acidic residues" evidence="1">
    <location>
        <begin position="259"/>
        <end position="271"/>
    </location>
</feature>
<evidence type="ECO:0000256" key="1">
    <source>
        <dbReference type="SAM" id="MobiDB-lite"/>
    </source>
</evidence>
<organism evidence="2">
    <name type="scientific">uncultured Gemmatimonadota bacterium</name>
    <dbReference type="NCBI Taxonomy" id="203437"/>
    <lineage>
        <taxon>Bacteria</taxon>
        <taxon>Pseudomonadati</taxon>
        <taxon>Gemmatimonadota</taxon>
        <taxon>environmental samples</taxon>
    </lineage>
</organism>
<proteinExistence type="predicted"/>
<protein>
    <submittedName>
        <fullName evidence="2">Uncharacterized amino acid permease, GabP family</fullName>
    </submittedName>
</protein>
<gene>
    <name evidence="2" type="ORF">AVDCRST_MAG89-3743</name>
</gene>
<feature type="compositionally biased region" description="Basic and acidic residues" evidence="1">
    <location>
        <begin position="166"/>
        <end position="182"/>
    </location>
</feature>
<feature type="non-terminal residue" evidence="2">
    <location>
        <position position="1"/>
    </location>
</feature>
<feature type="compositionally biased region" description="Basic and acidic residues" evidence="1">
    <location>
        <begin position="64"/>
        <end position="78"/>
    </location>
</feature>